<evidence type="ECO:0000313" key="3">
    <source>
        <dbReference type="Proteomes" id="UP001317629"/>
    </source>
</evidence>
<evidence type="ECO:0000256" key="1">
    <source>
        <dbReference type="SAM" id="SignalP"/>
    </source>
</evidence>
<protein>
    <submittedName>
        <fullName evidence="2">Uncharacterized protein</fullName>
    </submittedName>
</protein>
<name>A0ABN6VK04_9HYPH</name>
<reference evidence="2 3" key="1">
    <citation type="journal article" date="2023" name="Int. J. Syst. Evol. Microbiol.">
        <title>Methylocystis iwaonis sp. nov., a type II methane-oxidizing bacterium from surface soil of a rice paddy field in Japan, and emended description of the genus Methylocystis (ex Whittenbury et al. 1970) Bowman et al. 1993.</title>
        <authorList>
            <person name="Kaise H."/>
            <person name="Sawadogo J.B."/>
            <person name="Alam M.S."/>
            <person name="Ueno C."/>
            <person name="Dianou D."/>
            <person name="Shinjo R."/>
            <person name="Asakawa S."/>
        </authorList>
    </citation>
    <scope>NUCLEOTIDE SEQUENCE [LARGE SCALE GENOMIC DNA]</scope>
    <source>
        <strain evidence="2 3">SS37A-Re</strain>
    </source>
</reference>
<accession>A0ABN6VK04</accession>
<proteinExistence type="predicted"/>
<dbReference type="Gene3D" id="2.60.120.380">
    <property type="match status" value="1"/>
</dbReference>
<keyword evidence="3" id="KW-1185">Reference proteome</keyword>
<geneLocation type="plasmid" evidence="2 3">
    <name>pSS37A-Re-1</name>
</geneLocation>
<evidence type="ECO:0000313" key="2">
    <source>
        <dbReference type="EMBL" id="BDV36066.1"/>
    </source>
</evidence>
<sequence>MKAGLLAAVLFALWAAPAFAVEKRHHYGHLPIHVRGTLQGWQTHEDVFYARSGQRVLIKIHSARMKWLVISVTSLSTHTPIFRSGETQGASREVTLPRDGAYTLKVTIRPDGARLGRRVDFRIDITAASRLAYGLGKPDRSLERPLSLRYFGRGG</sequence>
<dbReference type="EMBL" id="AP027143">
    <property type="protein sequence ID" value="BDV36066.1"/>
    <property type="molecule type" value="Genomic_DNA"/>
</dbReference>
<keyword evidence="1" id="KW-0732">Signal</keyword>
<dbReference type="RefSeq" id="WP_281932357.1">
    <property type="nucleotide sequence ID" value="NZ_AP027143.1"/>
</dbReference>
<keyword evidence="2" id="KW-0614">Plasmid</keyword>
<feature type="chain" id="PRO_5046060351" evidence="1">
    <location>
        <begin position="21"/>
        <end position="155"/>
    </location>
</feature>
<gene>
    <name evidence="2" type="ORF">SS37A_35960</name>
</gene>
<dbReference type="Proteomes" id="UP001317629">
    <property type="component" value="Plasmid pSS37A-Re-1"/>
</dbReference>
<feature type="signal peptide" evidence="1">
    <location>
        <begin position="1"/>
        <end position="20"/>
    </location>
</feature>
<organism evidence="2 3">
    <name type="scientific">Methylocystis iwaonis</name>
    <dbReference type="NCBI Taxonomy" id="2885079"/>
    <lineage>
        <taxon>Bacteria</taxon>
        <taxon>Pseudomonadati</taxon>
        <taxon>Pseudomonadota</taxon>
        <taxon>Alphaproteobacteria</taxon>
        <taxon>Hyphomicrobiales</taxon>
        <taxon>Methylocystaceae</taxon>
        <taxon>Methylocystis</taxon>
    </lineage>
</organism>